<evidence type="ECO:0000313" key="2">
    <source>
        <dbReference type="EMBL" id="CAD9822065.1"/>
    </source>
</evidence>
<evidence type="ECO:0000313" key="3">
    <source>
        <dbReference type="EMBL" id="CAD9822066.1"/>
    </source>
</evidence>
<evidence type="ECO:0000256" key="1">
    <source>
        <dbReference type="SAM" id="MobiDB-lite"/>
    </source>
</evidence>
<sequence>MAIEQQSQMASNSIRKIIVPRRVHSNGHVVNKAKQSMHLSKGGRGVEASCISHGWGNPATRRSYKCLAQLAEEKEDTVHGYIRASSVPLIRESRVKAKQEQETCVEYIKENNGDEWGEFVDMSSDEDKKMSGYRSPHRKR</sequence>
<dbReference type="EMBL" id="HBHQ01020629">
    <property type="protein sequence ID" value="CAD9822066.1"/>
    <property type="molecule type" value="Transcribed_RNA"/>
</dbReference>
<gene>
    <name evidence="2" type="ORF">ASEP1449_LOCUS13899</name>
    <name evidence="3" type="ORF">ASEP1449_LOCUS13900</name>
</gene>
<proteinExistence type="predicted"/>
<name>A0A6T7J4N3_9STRA</name>
<dbReference type="AlphaFoldDB" id="A0A6T7J4N3"/>
<feature type="region of interest" description="Disordered" evidence="1">
    <location>
        <begin position="118"/>
        <end position="140"/>
    </location>
</feature>
<organism evidence="3">
    <name type="scientific">Attheya septentrionalis</name>
    <dbReference type="NCBI Taxonomy" id="420275"/>
    <lineage>
        <taxon>Eukaryota</taxon>
        <taxon>Sar</taxon>
        <taxon>Stramenopiles</taxon>
        <taxon>Ochrophyta</taxon>
        <taxon>Bacillariophyta</taxon>
        <taxon>Coscinodiscophyceae</taxon>
        <taxon>Chaetocerotophycidae</taxon>
        <taxon>Chaetocerotales</taxon>
        <taxon>Attheyaceae</taxon>
        <taxon>Attheya</taxon>
    </lineage>
</organism>
<dbReference type="EMBL" id="HBHQ01020628">
    <property type="protein sequence ID" value="CAD9822065.1"/>
    <property type="molecule type" value="Transcribed_RNA"/>
</dbReference>
<reference evidence="3" key="1">
    <citation type="submission" date="2021-01" db="EMBL/GenBank/DDBJ databases">
        <authorList>
            <person name="Corre E."/>
            <person name="Pelletier E."/>
            <person name="Niang G."/>
            <person name="Scheremetjew M."/>
            <person name="Finn R."/>
            <person name="Kale V."/>
            <person name="Holt S."/>
            <person name="Cochrane G."/>
            <person name="Meng A."/>
            <person name="Brown T."/>
            <person name="Cohen L."/>
        </authorList>
    </citation>
    <scope>NUCLEOTIDE SEQUENCE</scope>
    <source>
        <strain evidence="3">CCMP2084</strain>
    </source>
</reference>
<accession>A0A6T7J4N3</accession>
<protein>
    <submittedName>
        <fullName evidence="3">Uncharacterized protein</fullName>
    </submittedName>
</protein>